<evidence type="ECO:0000256" key="1">
    <source>
        <dbReference type="ARBA" id="ARBA00022723"/>
    </source>
</evidence>
<keyword evidence="3" id="KW-0862">Zinc</keyword>
<reference evidence="6" key="1">
    <citation type="submission" date="2020-05" db="EMBL/GenBank/DDBJ databases">
        <title>Mycena genomes resolve the evolution of fungal bioluminescence.</title>
        <authorList>
            <person name="Tsai I.J."/>
        </authorList>
    </citation>
    <scope>NUCLEOTIDE SEQUENCE</scope>
    <source>
        <strain evidence="6">110903Hualien_Pintung</strain>
    </source>
</reference>
<dbReference type="InterPro" id="IPR018957">
    <property type="entry name" value="Znf_C3HC4_RING-type"/>
</dbReference>
<dbReference type="Proteomes" id="UP000613580">
    <property type="component" value="Unassembled WGS sequence"/>
</dbReference>
<dbReference type="AlphaFoldDB" id="A0A8H6TA98"/>
<sequence>MASDLDLDALLRTNDSHQLRERVSALVSDLLAHADDPSGNQLSHEQRTKLIEDLPRLTESQIHDAGHDESLCAICFTPFGALLAEEETALAMDSPAYPIDELGVTKLGASWQCGHFFCRKDISKWIRSGHASCPMCRRSLAEASDGQPASNRSEEDTALLEQIQTFMQQMHSSGSVAYVDHDGEFRGFGDALYVPAGGYNDEDRSEFSGMYS</sequence>
<keyword evidence="2 4" id="KW-0863">Zinc-finger</keyword>
<evidence type="ECO:0000313" key="6">
    <source>
        <dbReference type="EMBL" id="KAF7313761.1"/>
    </source>
</evidence>
<dbReference type="EMBL" id="JACAZE010000006">
    <property type="protein sequence ID" value="KAF7313761.1"/>
    <property type="molecule type" value="Genomic_DNA"/>
</dbReference>
<evidence type="ECO:0000313" key="7">
    <source>
        <dbReference type="Proteomes" id="UP000613580"/>
    </source>
</evidence>
<organism evidence="6 7">
    <name type="scientific">Mycena chlorophos</name>
    <name type="common">Agaric fungus</name>
    <name type="synonym">Agaricus chlorophos</name>
    <dbReference type="NCBI Taxonomy" id="658473"/>
    <lineage>
        <taxon>Eukaryota</taxon>
        <taxon>Fungi</taxon>
        <taxon>Dikarya</taxon>
        <taxon>Basidiomycota</taxon>
        <taxon>Agaricomycotina</taxon>
        <taxon>Agaricomycetes</taxon>
        <taxon>Agaricomycetidae</taxon>
        <taxon>Agaricales</taxon>
        <taxon>Marasmiineae</taxon>
        <taxon>Mycenaceae</taxon>
        <taxon>Mycena</taxon>
    </lineage>
</organism>
<dbReference type="Pfam" id="PF00097">
    <property type="entry name" value="zf-C3HC4"/>
    <property type="match status" value="1"/>
</dbReference>
<feature type="domain" description="RING-type" evidence="5">
    <location>
        <begin position="72"/>
        <end position="137"/>
    </location>
</feature>
<accession>A0A8H6TA98</accession>
<evidence type="ECO:0000256" key="4">
    <source>
        <dbReference type="PROSITE-ProRule" id="PRU00175"/>
    </source>
</evidence>
<keyword evidence="1" id="KW-0479">Metal-binding</keyword>
<comment type="caution">
    <text evidence="6">The sequence shown here is derived from an EMBL/GenBank/DDBJ whole genome shotgun (WGS) entry which is preliminary data.</text>
</comment>
<dbReference type="InterPro" id="IPR013083">
    <property type="entry name" value="Znf_RING/FYVE/PHD"/>
</dbReference>
<keyword evidence="7" id="KW-1185">Reference proteome</keyword>
<dbReference type="OrthoDB" id="8062037at2759"/>
<gene>
    <name evidence="6" type="ORF">HMN09_00533200</name>
</gene>
<dbReference type="InterPro" id="IPR001841">
    <property type="entry name" value="Znf_RING"/>
</dbReference>
<protein>
    <submittedName>
        <fullName evidence="6">RING-type domain-containing protein</fullName>
    </submittedName>
</protein>
<evidence type="ECO:0000256" key="3">
    <source>
        <dbReference type="ARBA" id="ARBA00022833"/>
    </source>
</evidence>
<dbReference type="Gene3D" id="3.30.40.10">
    <property type="entry name" value="Zinc/RING finger domain, C3HC4 (zinc finger)"/>
    <property type="match status" value="1"/>
</dbReference>
<dbReference type="GO" id="GO:0008270">
    <property type="term" value="F:zinc ion binding"/>
    <property type="evidence" value="ECO:0007669"/>
    <property type="project" value="UniProtKB-KW"/>
</dbReference>
<proteinExistence type="predicted"/>
<dbReference type="SUPFAM" id="SSF57850">
    <property type="entry name" value="RING/U-box"/>
    <property type="match status" value="1"/>
</dbReference>
<evidence type="ECO:0000259" key="5">
    <source>
        <dbReference type="PROSITE" id="PS50089"/>
    </source>
</evidence>
<name>A0A8H6TA98_MYCCL</name>
<dbReference type="PROSITE" id="PS50089">
    <property type="entry name" value="ZF_RING_2"/>
    <property type="match status" value="1"/>
</dbReference>
<evidence type="ECO:0000256" key="2">
    <source>
        <dbReference type="ARBA" id="ARBA00022771"/>
    </source>
</evidence>